<protein>
    <recommendedName>
        <fullName evidence="3">NADH-ubiquinone oxidoreductase chain 2</fullName>
    </recommendedName>
    <alternativeName>
        <fullName evidence="7">NADH dehydrogenase subunit 2</fullName>
    </alternativeName>
</protein>
<dbReference type="RefSeq" id="YP_010233339.1">
    <property type="nucleotide sequence ID" value="NC_059749.1"/>
</dbReference>
<evidence type="ECO:0000256" key="7">
    <source>
        <dbReference type="ARBA" id="ARBA00031028"/>
    </source>
</evidence>
<evidence type="ECO:0000259" key="10">
    <source>
        <dbReference type="Pfam" id="PF00361"/>
    </source>
</evidence>
<keyword evidence="11" id="KW-0496">Mitochondrion</keyword>
<dbReference type="GeneID" id="69226577"/>
<comment type="subcellular location">
    <subcellularLocation>
        <location evidence="1">Membrane</location>
        <topology evidence="1">Multi-pass membrane protein</topology>
    </subcellularLocation>
</comment>
<feature type="transmembrane region" description="Helical" evidence="9">
    <location>
        <begin position="507"/>
        <end position="538"/>
    </location>
</feature>
<feature type="transmembrane region" description="Helical" evidence="9">
    <location>
        <begin position="69"/>
        <end position="91"/>
    </location>
</feature>
<dbReference type="InterPro" id="IPR001750">
    <property type="entry name" value="ND/Mrp_TM"/>
</dbReference>
<feature type="domain" description="NADH:quinone oxidoreductase/Mrp antiporter transmembrane" evidence="10">
    <location>
        <begin position="161"/>
        <end position="258"/>
    </location>
</feature>
<dbReference type="Pfam" id="PF00361">
    <property type="entry name" value="Proton_antipo_M"/>
    <property type="match status" value="2"/>
</dbReference>
<evidence type="ECO:0000256" key="8">
    <source>
        <dbReference type="ARBA" id="ARBA00049551"/>
    </source>
</evidence>
<dbReference type="EMBL" id="MW542136">
    <property type="protein sequence ID" value="QSX43104.1"/>
    <property type="molecule type" value="Genomic_DNA"/>
</dbReference>
<dbReference type="AlphaFoldDB" id="A0A8A2Z076"/>
<feature type="transmembrane region" description="Helical" evidence="9">
    <location>
        <begin position="225"/>
        <end position="250"/>
    </location>
</feature>
<feature type="transmembrane region" description="Helical" evidence="9">
    <location>
        <begin position="194"/>
        <end position="213"/>
    </location>
</feature>
<evidence type="ECO:0000256" key="4">
    <source>
        <dbReference type="ARBA" id="ARBA00022692"/>
    </source>
</evidence>
<feature type="transmembrane region" description="Helical" evidence="9">
    <location>
        <begin position="165"/>
        <end position="187"/>
    </location>
</feature>
<evidence type="ECO:0000256" key="5">
    <source>
        <dbReference type="ARBA" id="ARBA00022989"/>
    </source>
</evidence>
<dbReference type="GO" id="GO:0016020">
    <property type="term" value="C:membrane"/>
    <property type="evidence" value="ECO:0007669"/>
    <property type="project" value="UniProtKB-SubCell"/>
</dbReference>
<evidence type="ECO:0000313" key="11">
    <source>
        <dbReference type="EMBL" id="QSX43104.1"/>
    </source>
</evidence>
<organism evidence="11">
    <name type="scientific">Auricularia heimuer</name>
    <dbReference type="NCBI Taxonomy" id="1579977"/>
    <lineage>
        <taxon>Eukaryota</taxon>
        <taxon>Fungi</taxon>
        <taxon>Dikarya</taxon>
        <taxon>Basidiomycota</taxon>
        <taxon>Agaricomycotina</taxon>
        <taxon>Agaricomycetes</taxon>
        <taxon>Auriculariales</taxon>
        <taxon>Auriculariaceae</taxon>
        <taxon>Auricularia</taxon>
    </lineage>
</organism>
<evidence type="ECO:0000256" key="1">
    <source>
        <dbReference type="ARBA" id="ARBA00004141"/>
    </source>
</evidence>
<geneLocation type="mitochondrion" evidence="11"/>
<feature type="transmembrane region" description="Helical" evidence="9">
    <location>
        <begin position="20"/>
        <end position="39"/>
    </location>
</feature>
<comment type="similarity">
    <text evidence="2">Belongs to the complex I subunit 2 family.</text>
</comment>
<feature type="domain" description="NADH:quinone oxidoreductase/Mrp antiporter transmembrane" evidence="10">
    <location>
        <begin position="327"/>
        <end position="394"/>
    </location>
</feature>
<comment type="catalytic activity">
    <reaction evidence="8">
        <text>a ubiquinone + NADH + 5 H(+)(in) = a ubiquinol + NAD(+) + 4 H(+)(out)</text>
        <dbReference type="Rhea" id="RHEA:29091"/>
        <dbReference type="Rhea" id="RHEA-COMP:9565"/>
        <dbReference type="Rhea" id="RHEA-COMP:9566"/>
        <dbReference type="ChEBI" id="CHEBI:15378"/>
        <dbReference type="ChEBI" id="CHEBI:16389"/>
        <dbReference type="ChEBI" id="CHEBI:17976"/>
        <dbReference type="ChEBI" id="CHEBI:57540"/>
        <dbReference type="ChEBI" id="CHEBI:57945"/>
        <dbReference type="EC" id="7.1.1.2"/>
    </reaction>
</comment>
<evidence type="ECO:0000256" key="3">
    <source>
        <dbReference type="ARBA" id="ARBA00021008"/>
    </source>
</evidence>
<proteinExistence type="inferred from homology"/>
<name>A0A8A2Z076_9AGAM</name>
<keyword evidence="6 9" id="KW-0472">Membrane</keyword>
<evidence type="ECO:0000256" key="6">
    <source>
        <dbReference type="ARBA" id="ARBA00023136"/>
    </source>
</evidence>
<dbReference type="GO" id="GO:0008137">
    <property type="term" value="F:NADH dehydrogenase (ubiquinone) activity"/>
    <property type="evidence" value="ECO:0007669"/>
    <property type="project" value="UniProtKB-EC"/>
</dbReference>
<keyword evidence="5 9" id="KW-1133">Transmembrane helix</keyword>
<feature type="transmembrane region" description="Helical" evidence="9">
    <location>
        <begin position="379"/>
        <end position="399"/>
    </location>
</feature>
<reference evidence="11" key="1">
    <citation type="submission" date="2021-01" db="EMBL/GenBank/DDBJ databases">
        <title>Complete mitochondrial genome of Auricularia heimuer fungus.</title>
        <authorList>
            <person name="Wang S."/>
        </authorList>
    </citation>
    <scope>NUCLEOTIDE SEQUENCE</scope>
    <source>
        <tissue evidence="11">Mycelium</tissue>
    </source>
</reference>
<evidence type="ECO:0000256" key="2">
    <source>
        <dbReference type="ARBA" id="ARBA00007012"/>
    </source>
</evidence>
<feature type="transmembrane region" description="Helical" evidence="9">
    <location>
        <begin position="344"/>
        <end position="367"/>
    </location>
</feature>
<sequence>MNYETPRCMKYEISYKKIWYMLYKIWYILIVKKLFFYLISRINLTAMDVYDDSPTLVTTWLTIMPKISILIFLLQLLIGIDVYLNLFSIGVSQTIDNFNLSGTTLEQLLNLLFDNLVNILYKLQGVSTPNYIFNAGSELNTPNVIELNINNSLNSVSPSSPSVNILTNLLLLSSLLSLIIGAIVGLSQIRIKRLLAYSTINHVGFLLLALSVFSNSSLPTGAEAFIFYIIQYTITNLNIFLIILALSYIINNSIDISYFNYGLDKSKNNLISLPKQGVHTAGVSDGSISPSLADLTQKIKNINENKVNILNEAYAGSSLKIIKINISDIEYINSLKGLFYKNPILSLSFSICLFSFAGVPPLIGFFAKQQVLYSSNSAGYFFLSLIAIIVSVISAFYYLKIIKIIFSTNAKPKINISQTTSLKNYATGVTGVIGKINNKNISLSHSNASGLGEENYLDSYNRRGTSLNFGLEVGGAEKFNTRIVSHFIPWLGIGDWSTNMLSNAHSFIIGTLTISIMIFILNPELLLNSIAIITSLILNL</sequence>
<gene>
    <name evidence="11" type="primary">nad2</name>
</gene>
<accession>A0A8A2Z076</accession>
<dbReference type="PANTHER" id="PTHR22773">
    <property type="entry name" value="NADH DEHYDROGENASE"/>
    <property type="match status" value="1"/>
</dbReference>
<evidence type="ECO:0000256" key="9">
    <source>
        <dbReference type="SAM" id="Phobius"/>
    </source>
</evidence>
<keyword evidence="4 9" id="KW-0812">Transmembrane</keyword>